<keyword evidence="1" id="KW-0255">Endonuclease</keyword>
<dbReference type="InterPro" id="IPR003477">
    <property type="entry name" value="PemK-like"/>
</dbReference>
<sequence length="106" mass="11351">MRRGEVWWVDLDPTRGSEIRKTRPAVIVSVDALNRARRTVVVVPLSSAAPARPPLVVPAESVGTGSVAVCDQVRAVDKTRLISKLGQLSLPDLKVLSESLAIILGC</sequence>
<dbReference type="GO" id="GO:0016075">
    <property type="term" value="P:rRNA catabolic process"/>
    <property type="evidence" value="ECO:0007669"/>
    <property type="project" value="TreeGrafter"/>
</dbReference>
<dbReference type="GO" id="GO:0016787">
    <property type="term" value="F:hydrolase activity"/>
    <property type="evidence" value="ECO:0007669"/>
    <property type="project" value="UniProtKB-KW"/>
</dbReference>
<dbReference type="Pfam" id="PF02452">
    <property type="entry name" value="PemK_toxin"/>
    <property type="match status" value="1"/>
</dbReference>
<keyword evidence="1" id="KW-0378">Hydrolase</keyword>
<dbReference type="EC" id="3.1.-.-" evidence="1"/>
<evidence type="ECO:0000313" key="2">
    <source>
        <dbReference type="EMBL" id="MYL84905.1"/>
    </source>
</evidence>
<comment type="caution">
    <text evidence="2">The sequence shown here is derived from an EMBL/GenBank/DDBJ whole genome shotgun (WGS) entry which is preliminary data.</text>
</comment>
<comment type="function">
    <text evidence="1">Toxic component of a type II toxin-antitoxin (TA) system.</text>
</comment>
<dbReference type="SUPFAM" id="SSF50118">
    <property type="entry name" value="Cell growth inhibitor/plasmid maintenance toxic component"/>
    <property type="match status" value="1"/>
</dbReference>
<name>A0A7C9IN89_9BACT</name>
<keyword evidence="1" id="KW-0540">Nuclease</keyword>
<organism evidence="2 3">
    <name type="scientific">Solidesulfovibrio aerotolerans</name>
    <dbReference type="NCBI Taxonomy" id="295255"/>
    <lineage>
        <taxon>Bacteria</taxon>
        <taxon>Pseudomonadati</taxon>
        <taxon>Thermodesulfobacteriota</taxon>
        <taxon>Desulfovibrionia</taxon>
        <taxon>Desulfovibrionales</taxon>
        <taxon>Desulfovibrionaceae</taxon>
        <taxon>Solidesulfovibrio</taxon>
    </lineage>
</organism>
<evidence type="ECO:0000256" key="1">
    <source>
        <dbReference type="PIRNR" id="PIRNR033490"/>
    </source>
</evidence>
<dbReference type="Proteomes" id="UP000482487">
    <property type="component" value="Unassembled WGS sequence"/>
</dbReference>
<accession>A0A7C9IN89</accession>
<proteinExistence type="inferred from homology"/>
<protein>
    <recommendedName>
        <fullName evidence="1">mRNA interferase</fullName>
        <ecNumber evidence="1">3.1.-.-</ecNumber>
    </recommendedName>
</protein>
<keyword evidence="3" id="KW-1185">Reference proteome</keyword>
<dbReference type="GO" id="GO:0003677">
    <property type="term" value="F:DNA binding"/>
    <property type="evidence" value="ECO:0007669"/>
    <property type="project" value="InterPro"/>
</dbReference>
<dbReference type="EMBL" id="WVUD01000046">
    <property type="protein sequence ID" value="MYL84905.1"/>
    <property type="molecule type" value="Genomic_DNA"/>
</dbReference>
<dbReference type="InterPro" id="IPR011067">
    <property type="entry name" value="Plasmid_toxin/cell-grow_inhib"/>
</dbReference>
<dbReference type="PIRSF" id="PIRSF033490">
    <property type="entry name" value="MazF"/>
    <property type="match status" value="1"/>
</dbReference>
<dbReference type="PANTHER" id="PTHR33988">
    <property type="entry name" value="ENDORIBONUCLEASE MAZF-RELATED"/>
    <property type="match status" value="1"/>
</dbReference>
<dbReference type="RefSeq" id="WP_160963361.1">
    <property type="nucleotide sequence ID" value="NZ_WVUD01000046.1"/>
</dbReference>
<dbReference type="GO" id="GO:0006402">
    <property type="term" value="P:mRNA catabolic process"/>
    <property type="evidence" value="ECO:0007669"/>
    <property type="project" value="TreeGrafter"/>
</dbReference>
<dbReference type="AlphaFoldDB" id="A0A7C9IN89"/>
<dbReference type="Gene3D" id="2.30.30.110">
    <property type="match status" value="1"/>
</dbReference>
<reference evidence="2 3" key="1">
    <citation type="submission" date="2020-01" db="EMBL/GenBank/DDBJ databases">
        <title>Genome sequence of Desulfovibrio aerotolerans DSM 16695(T).</title>
        <authorList>
            <person name="Karnachuk O."/>
            <person name="Avakyan M."/>
            <person name="Mardanov A."/>
            <person name="Kadnikov V."/>
            <person name="Ravin N."/>
        </authorList>
    </citation>
    <scope>NUCLEOTIDE SEQUENCE [LARGE SCALE GENOMIC DNA]</scope>
    <source>
        <strain evidence="2 3">DSM 16695</strain>
    </source>
</reference>
<gene>
    <name evidence="2" type="ORF">GTA51_17475</name>
</gene>
<dbReference type="GO" id="GO:0004521">
    <property type="term" value="F:RNA endonuclease activity"/>
    <property type="evidence" value="ECO:0007669"/>
    <property type="project" value="TreeGrafter"/>
</dbReference>
<dbReference type="OrthoDB" id="9793906at2"/>
<comment type="similarity">
    <text evidence="1">Belongs to the PemK/MazF family.</text>
</comment>
<evidence type="ECO:0000313" key="3">
    <source>
        <dbReference type="Proteomes" id="UP000482487"/>
    </source>
</evidence>